<accession>A0A9E8SFT4</accession>
<evidence type="ECO:0000313" key="1">
    <source>
        <dbReference type="EMBL" id="WAC03769.1"/>
    </source>
</evidence>
<protein>
    <recommendedName>
        <fullName evidence="3">Methyltransferase domain-containing protein</fullName>
    </recommendedName>
</protein>
<organism evidence="1 2">
    <name type="scientific">Lacinutrix neustonica</name>
    <dbReference type="NCBI Taxonomy" id="2980107"/>
    <lineage>
        <taxon>Bacteria</taxon>
        <taxon>Pseudomonadati</taxon>
        <taxon>Bacteroidota</taxon>
        <taxon>Flavobacteriia</taxon>
        <taxon>Flavobacteriales</taxon>
        <taxon>Flavobacteriaceae</taxon>
        <taxon>Lacinutrix</taxon>
    </lineage>
</organism>
<dbReference type="AlphaFoldDB" id="A0A9E8SFT4"/>
<dbReference type="SUPFAM" id="SSF53335">
    <property type="entry name" value="S-adenosyl-L-methionine-dependent methyltransferases"/>
    <property type="match status" value="1"/>
</dbReference>
<gene>
    <name evidence="1" type="ORF">N7U66_10315</name>
</gene>
<sequence>MKLIASKSIFSKQELKNKIDQIKKTESLTTLFALLNITYIAPYTFHDVLNQFKSFDYISSQVVLEHMSPKVLNELFQFTKKSINRGQFCVHTINFIDHFANPGLFQDKSISEFNFLRYSDSTWKYWAENTIAYTNRLSYPYYLELCEKHKLKIINFIGENYRKRNELNSKLIHKDILKKYSPTIAIEDLTRYQRGTLIISKV</sequence>
<dbReference type="EMBL" id="CP113088">
    <property type="protein sequence ID" value="WAC03769.1"/>
    <property type="molecule type" value="Genomic_DNA"/>
</dbReference>
<dbReference type="RefSeq" id="WP_267678404.1">
    <property type="nucleotide sequence ID" value="NZ_CP113088.1"/>
</dbReference>
<proteinExistence type="predicted"/>
<keyword evidence="2" id="KW-1185">Reference proteome</keyword>
<dbReference type="Proteomes" id="UP001164705">
    <property type="component" value="Chromosome"/>
</dbReference>
<name>A0A9E8SFT4_9FLAO</name>
<reference evidence="1" key="1">
    <citation type="submission" date="2022-11" db="EMBL/GenBank/DDBJ databases">
        <title>Lacinutrix neustonica HL-RS19T sp. nov., isolated from the surface microlayer sample of brackish Lake Shihwa.</title>
        <authorList>
            <person name="Choi J.Y."/>
            <person name="Hwang C.Y."/>
        </authorList>
    </citation>
    <scope>NUCLEOTIDE SEQUENCE</scope>
    <source>
        <strain evidence="1">HL-RS19</strain>
    </source>
</reference>
<dbReference type="InterPro" id="IPR029063">
    <property type="entry name" value="SAM-dependent_MTases_sf"/>
</dbReference>
<dbReference type="KEGG" id="lnu:N7U66_10315"/>
<evidence type="ECO:0000313" key="2">
    <source>
        <dbReference type="Proteomes" id="UP001164705"/>
    </source>
</evidence>
<evidence type="ECO:0008006" key="3">
    <source>
        <dbReference type="Google" id="ProtNLM"/>
    </source>
</evidence>
<dbReference type="Gene3D" id="3.40.50.150">
    <property type="entry name" value="Vaccinia Virus protein VP39"/>
    <property type="match status" value="1"/>
</dbReference>